<proteinExistence type="predicted"/>
<dbReference type="Proteomes" id="UP000051952">
    <property type="component" value="Unassembled WGS sequence"/>
</dbReference>
<dbReference type="Pfam" id="PF05347">
    <property type="entry name" value="Complex1_LYR"/>
    <property type="match status" value="1"/>
</dbReference>
<dbReference type="InterPro" id="IPR008011">
    <property type="entry name" value="Complex1_LYR_dom"/>
</dbReference>
<organism evidence="2 3">
    <name type="scientific">Bodo saltans</name>
    <name type="common">Flagellated protozoan</name>
    <dbReference type="NCBI Taxonomy" id="75058"/>
    <lineage>
        <taxon>Eukaryota</taxon>
        <taxon>Discoba</taxon>
        <taxon>Euglenozoa</taxon>
        <taxon>Kinetoplastea</taxon>
        <taxon>Metakinetoplastina</taxon>
        <taxon>Eubodonida</taxon>
        <taxon>Bodonidae</taxon>
        <taxon>Bodo</taxon>
    </lineage>
</organism>
<name>A0A0S4JQG9_BODSA</name>
<dbReference type="OMA" id="FLQLIYH"/>
<keyword evidence="3" id="KW-1185">Reference proteome</keyword>
<evidence type="ECO:0000313" key="2">
    <source>
        <dbReference type="EMBL" id="CUG92589.1"/>
    </source>
</evidence>
<evidence type="ECO:0000259" key="1">
    <source>
        <dbReference type="Pfam" id="PF05347"/>
    </source>
</evidence>
<sequence length="180" mass="20496">MFRKTYSCHKSLGLGGPQVIGAYVPSFDRFPYMARDTLHLYRDFWRLIYRYPPQERPDLMFRLRNEFRSKRHLAGSKIIRSAVRRGQAILEVQKSLLDTRAVKESTHAQRGGVRPKRLSLTSSGASQSHVDRVFDQVQDIAGHMLPGLKGYKASLNVPAHRYAANGSLDVMSASRPVKIR</sequence>
<accession>A0A0S4JQG9</accession>
<dbReference type="OrthoDB" id="277888at2759"/>
<dbReference type="AlphaFoldDB" id="A0A0S4JQG9"/>
<dbReference type="VEuPathDB" id="TriTrypDB:BSAL_38355"/>
<feature type="domain" description="Complex 1 LYR protein" evidence="1">
    <location>
        <begin position="36"/>
        <end position="91"/>
    </location>
</feature>
<gene>
    <name evidence="2" type="ORF">BSAL_38355</name>
</gene>
<dbReference type="EMBL" id="CYKH01002065">
    <property type="protein sequence ID" value="CUG92589.1"/>
    <property type="molecule type" value="Genomic_DNA"/>
</dbReference>
<protein>
    <recommendedName>
        <fullName evidence="1">Complex 1 LYR protein domain-containing protein</fullName>
    </recommendedName>
</protein>
<reference evidence="3" key="1">
    <citation type="submission" date="2015-09" db="EMBL/GenBank/DDBJ databases">
        <authorList>
            <consortium name="Pathogen Informatics"/>
        </authorList>
    </citation>
    <scope>NUCLEOTIDE SEQUENCE [LARGE SCALE GENOMIC DNA]</scope>
    <source>
        <strain evidence="3">Lake Konstanz</strain>
    </source>
</reference>
<evidence type="ECO:0000313" key="3">
    <source>
        <dbReference type="Proteomes" id="UP000051952"/>
    </source>
</evidence>